<dbReference type="InParanoid" id="A0A0H2SI97"/>
<proteinExistence type="predicted"/>
<dbReference type="Pfam" id="PF16862">
    <property type="entry name" value="Glyco_hydro_79C"/>
    <property type="match status" value="1"/>
</dbReference>
<dbReference type="InterPro" id="IPR017853">
    <property type="entry name" value="GH"/>
</dbReference>
<dbReference type="PANTHER" id="PTHR36183">
    <property type="entry name" value="BETA-GLUCURONIDASE"/>
    <property type="match status" value="1"/>
</dbReference>
<dbReference type="OrthoDB" id="2796951at2759"/>
<sequence>MRRRLWQLSCAPLLAFVSLSSARKPPVNVTFPESAPANGNVVDDNFLGISWELSAVPSLWGDDPQAIPDALQNYLANIRARMSNTLRMRVGGNSMDSSVYDPNQSEMIILTDPDAYFNDVPTSIGPSLFDVMNAMSSCVGGMEYIIGLSMQDPSNATNVLQLASAAETKLGGLLDAMTLGNEPDLYAGHGTRTNYTISDYIPEINEVFDAMENSPYGNLVPEPILAGPTICCSWNLSDVLTAGMAQLSYKYYTLQHYPTYVCAGQTDASGNISYYISHVNVAPFLSWQTEGMQMAKNQNVPVLLTEYNTASCGGDPRVAPTFAATLWAVDVALKAAQLNYSAVYLHTRELGITYNLFEPTSTDLTSPDWQTGSPYYATLVVAELLSNLSSVIVDLNINNSTTNSSSTVAAYGVYDSPMRYRSKLVLFNFNYPKNSSVTPNTTAQTFVLPPNLADSVDVRLLHAPNISEQTNISWAGQTVQSNGELQPSDRQLTHSFACHEGCEIEVPGPGLALVWLDPDEQAGQIYFGDSTVAPIKSSSNTTSTTSSSSPSIRADPFSYFLFPLLAAVLSTYVVHSLL</sequence>
<dbReference type="SUPFAM" id="SSF51445">
    <property type="entry name" value="(Trans)glycosidases"/>
    <property type="match status" value="1"/>
</dbReference>
<feature type="signal peptide" evidence="1">
    <location>
        <begin position="1"/>
        <end position="22"/>
    </location>
</feature>
<dbReference type="InterPro" id="IPR052974">
    <property type="entry name" value="GH79_Enzymes"/>
</dbReference>
<dbReference type="AlphaFoldDB" id="A0A0H2SI97"/>
<evidence type="ECO:0000256" key="1">
    <source>
        <dbReference type="SAM" id="SignalP"/>
    </source>
</evidence>
<dbReference type="Gene3D" id="2.60.40.1180">
    <property type="entry name" value="Golgi alpha-mannosidase II"/>
    <property type="match status" value="1"/>
</dbReference>
<evidence type="ECO:0000313" key="3">
    <source>
        <dbReference type="EMBL" id="KLO16831.1"/>
    </source>
</evidence>
<feature type="domain" description="Beta-glucuronidase C-terminal" evidence="2">
    <location>
        <begin position="410"/>
        <end position="513"/>
    </location>
</feature>
<reference evidence="3 4" key="1">
    <citation type="submission" date="2015-04" db="EMBL/GenBank/DDBJ databases">
        <title>Complete genome sequence of Schizopora paradoxa KUC8140, a cosmopolitan wood degrader in East Asia.</title>
        <authorList>
            <consortium name="DOE Joint Genome Institute"/>
            <person name="Min B."/>
            <person name="Park H."/>
            <person name="Jang Y."/>
            <person name="Kim J.-J."/>
            <person name="Kim K.H."/>
            <person name="Pangilinan J."/>
            <person name="Lipzen A."/>
            <person name="Riley R."/>
            <person name="Grigoriev I.V."/>
            <person name="Spatafora J.W."/>
            <person name="Choi I.-G."/>
        </authorList>
    </citation>
    <scope>NUCLEOTIDE SEQUENCE [LARGE SCALE GENOMIC DNA]</scope>
    <source>
        <strain evidence="3 4">KUC8140</strain>
    </source>
</reference>
<gene>
    <name evidence="3" type="ORF">SCHPADRAFT_869123</name>
</gene>
<keyword evidence="4" id="KW-1185">Reference proteome</keyword>
<dbReference type="STRING" id="27342.A0A0H2SI97"/>
<protein>
    <recommendedName>
        <fullName evidence="2">Beta-glucuronidase C-terminal domain-containing protein</fullName>
    </recommendedName>
</protein>
<dbReference type="Proteomes" id="UP000053477">
    <property type="component" value="Unassembled WGS sequence"/>
</dbReference>
<accession>A0A0H2SI97</accession>
<keyword evidence="1" id="KW-0732">Signal</keyword>
<organism evidence="3 4">
    <name type="scientific">Schizopora paradoxa</name>
    <dbReference type="NCBI Taxonomy" id="27342"/>
    <lineage>
        <taxon>Eukaryota</taxon>
        <taxon>Fungi</taxon>
        <taxon>Dikarya</taxon>
        <taxon>Basidiomycota</taxon>
        <taxon>Agaricomycotina</taxon>
        <taxon>Agaricomycetes</taxon>
        <taxon>Hymenochaetales</taxon>
        <taxon>Schizoporaceae</taxon>
        <taxon>Schizopora</taxon>
    </lineage>
</organism>
<dbReference type="EMBL" id="KQ085911">
    <property type="protein sequence ID" value="KLO16831.1"/>
    <property type="molecule type" value="Genomic_DNA"/>
</dbReference>
<dbReference type="PANTHER" id="PTHR36183:SF2">
    <property type="entry name" value="BETA-GLUCURONIDASE C-TERMINAL DOMAIN-CONTAINING PROTEIN"/>
    <property type="match status" value="1"/>
</dbReference>
<dbReference type="Gene3D" id="3.20.20.80">
    <property type="entry name" value="Glycosidases"/>
    <property type="match status" value="1"/>
</dbReference>
<dbReference type="InterPro" id="IPR031728">
    <property type="entry name" value="GlcAase_C"/>
</dbReference>
<evidence type="ECO:0000259" key="2">
    <source>
        <dbReference type="Pfam" id="PF16862"/>
    </source>
</evidence>
<dbReference type="InterPro" id="IPR013780">
    <property type="entry name" value="Glyco_hydro_b"/>
</dbReference>
<name>A0A0H2SI97_9AGAM</name>
<feature type="chain" id="PRO_5005202210" description="Beta-glucuronidase C-terminal domain-containing protein" evidence="1">
    <location>
        <begin position="23"/>
        <end position="578"/>
    </location>
</feature>
<evidence type="ECO:0000313" key="4">
    <source>
        <dbReference type="Proteomes" id="UP000053477"/>
    </source>
</evidence>